<dbReference type="SUPFAM" id="SSF52402">
    <property type="entry name" value="Adenine nucleotide alpha hydrolases-like"/>
    <property type="match status" value="1"/>
</dbReference>
<sequence>MEKDTKSLVEAVEDAGIVAKIICVNDKYLGKEFLGTTVTRQLLKDLPANVDPCGENGEYHTLVIDAPFFKEKMHVLQGEIVYKKYPSEDGNWDSSFYYLDMILEE</sequence>
<dbReference type="Proteomes" id="UP000323632">
    <property type="component" value="Unassembled WGS sequence"/>
</dbReference>
<evidence type="ECO:0000259" key="1">
    <source>
        <dbReference type="Pfam" id="PF01902"/>
    </source>
</evidence>
<dbReference type="EMBL" id="VWSH01000003">
    <property type="protein sequence ID" value="KAA5533635.1"/>
    <property type="molecule type" value="Genomic_DNA"/>
</dbReference>
<evidence type="ECO:0000313" key="2">
    <source>
        <dbReference type="EMBL" id="KAA5533635.1"/>
    </source>
</evidence>
<organism evidence="2 3">
    <name type="scientific">Taibaiella lutea</name>
    <dbReference type="NCBI Taxonomy" id="2608001"/>
    <lineage>
        <taxon>Bacteria</taxon>
        <taxon>Pseudomonadati</taxon>
        <taxon>Bacteroidota</taxon>
        <taxon>Chitinophagia</taxon>
        <taxon>Chitinophagales</taxon>
        <taxon>Chitinophagaceae</taxon>
        <taxon>Taibaiella</taxon>
    </lineage>
</organism>
<reference evidence="2 3" key="1">
    <citation type="submission" date="2019-09" db="EMBL/GenBank/DDBJ databases">
        <title>Genome sequence and assembly of Taibaiella sp.</title>
        <authorList>
            <person name="Chhetri G."/>
        </authorList>
    </citation>
    <scope>NUCLEOTIDE SEQUENCE [LARGE SCALE GENOMIC DNA]</scope>
    <source>
        <strain evidence="2 3">KVB11</strain>
    </source>
</reference>
<feature type="domain" description="Diphthamide synthase" evidence="1">
    <location>
        <begin position="3"/>
        <end position="82"/>
    </location>
</feature>
<keyword evidence="3" id="KW-1185">Reference proteome</keyword>
<dbReference type="AlphaFoldDB" id="A0A5M6CJV3"/>
<dbReference type="Gene3D" id="3.90.1490.10">
    <property type="entry name" value="putative n-type atp pyrophosphatase, domain 2"/>
    <property type="match status" value="1"/>
</dbReference>
<accession>A0A5M6CJV3</accession>
<evidence type="ECO:0000313" key="3">
    <source>
        <dbReference type="Proteomes" id="UP000323632"/>
    </source>
</evidence>
<proteinExistence type="predicted"/>
<gene>
    <name evidence="2" type="ORF">F0919_13950</name>
</gene>
<comment type="caution">
    <text evidence="2">The sequence shown here is derived from an EMBL/GenBank/DDBJ whole genome shotgun (WGS) entry which is preliminary data.</text>
</comment>
<protein>
    <recommendedName>
        <fullName evidence="1">Diphthamide synthase domain-containing protein</fullName>
    </recommendedName>
</protein>
<dbReference type="InterPro" id="IPR002761">
    <property type="entry name" value="Diphthami_syn_dom"/>
</dbReference>
<dbReference type="Pfam" id="PF01902">
    <property type="entry name" value="Diphthami_syn_2"/>
    <property type="match status" value="1"/>
</dbReference>
<name>A0A5M6CJV3_9BACT</name>